<evidence type="ECO:0000313" key="1">
    <source>
        <dbReference type="EMBL" id="DAF49521.1"/>
    </source>
</evidence>
<sequence>MKNENESTFHLPRQDKRVDCILPQHWAVLGQIKAYKKARYYGIATNEVLEPKI</sequence>
<organism evidence="1">
    <name type="scientific">Siphoviridae sp. ct9mC1</name>
    <dbReference type="NCBI Taxonomy" id="2827794"/>
    <lineage>
        <taxon>Viruses</taxon>
        <taxon>Duplodnaviria</taxon>
        <taxon>Heunggongvirae</taxon>
        <taxon>Uroviricota</taxon>
        <taxon>Caudoviricetes</taxon>
    </lineage>
</organism>
<reference evidence="1" key="1">
    <citation type="journal article" date="2021" name="Proc. Natl. Acad. Sci. U.S.A.">
        <title>A Catalog of Tens of Thousands of Viruses from Human Metagenomes Reveals Hidden Associations with Chronic Diseases.</title>
        <authorList>
            <person name="Tisza M.J."/>
            <person name="Buck C.B."/>
        </authorList>
    </citation>
    <scope>NUCLEOTIDE SEQUENCE</scope>
    <source>
        <strain evidence="1">Ct9mC1</strain>
    </source>
</reference>
<dbReference type="EMBL" id="BK032583">
    <property type="protein sequence ID" value="DAF49521.1"/>
    <property type="molecule type" value="Genomic_DNA"/>
</dbReference>
<proteinExistence type="predicted"/>
<name>A0A8S5SEU6_9CAUD</name>
<protein>
    <submittedName>
        <fullName evidence="1">Uncharacterized protein</fullName>
    </submittedName>
</protein>
<accession>A0A8S5SEU6</accession>